<name>A0A023G5Y9_AMBTT</name>
<evidence type="ECO:0000313" key="9">
    <source>
        <dbReference type="EMBL" id="JAC28310.1"/>
    </source>
</evidence>
<feature type="compositionally biased region" description="Polar residues" evidence="7">
    <location>
        <begin position="28"/>
        <end position="39"/>
    </location>
</feature>
<comment type="subcellular location">
    <subcellularLocation>
        <location evidence="1 6">Secreted</location>
    </subcellularLocation>
</comment>
<feature type="compositionally biased region" description="Low complexity" evidence="7">
    <location>
        <begin position="139"/>
        <end position="163"/>
    </location>
</feature>
<protein>
    <recommendedName>
        <fullName evidence="6">Evasin</fullName>
    </recommendedName>
</protein>
<keyword evidence="3 6" id="KW-0732">Signal</keyword>
<keyword evidence="5 6" id="KW-0325">Glycoprotein</keyword>
<dbReference type="InterPro" id="IPR045797">
    <property type="entry name" value="EVA_Class_A"/>
</dbReference>
<dbReference type="GO" id="GO:0019957">
    <property type="term" value="F:C-C chemokine binding"/>
    <property type="evidence" value="ECO:0007669"/>
    <property type="project" value="InterPro"/>
</dbReference>
<evidence type="ECO:0000256" key="1">
    <source>
        <dbReference type="ARBA" id="ARBA00004613"/>
    </source>
</evidence>
<proteinExistence type="evidence at transcript level"/>
<evidence type="ECO:0000256" key="7">
    <source>
        <dbReference type="SAM" id="MobiDB-lite"/>
    </source>
</evidence>
<organism evidence="9">
    <name type="scientific">Amblyomma triste</name>
    <name type="common">Neotropical tick</name>
    <dbReference type="NCBI Taxonomy" id="251400"/>
    <lineage>
        <taxon>Eukaryota</taxon>
        <taxon>Metazoa</taxon>
        <taxon>Ecdysozoa</taxon>
        <taxon>Arthropoda</taxon>
        <taxon>Chelicerata</taxon>
        <taxon>Arachnida</taxon>
        <taxon>Acari</taxon>
        <taxon>Parasitiformes</taxon>
        <taxon>Ixodida</taxon>
        <taxon>Ixodoidea</taxon>
        <taxon>Ixodidae</taxon>
        <taxon>Amblyomminae</taxon>
        <taxon>Amblyomma</taxon>
    </lineage>
</organism>
<feature type="region of interest" description="Disordered" evidence="7">
    <location>
        <begin position="27"/>
        <end position="188"/>
    </location>
</feature>
<dbReference type="GO" id="GO:0005576">
    <property type="term" value="C:extracellular region"/>
    <property type="evidence" value="ECO:0007669"/>
    <property type="project" value="UniProtKB-SubCell"/>
</dbReference>
<sequence>MSSVFWLTCLLFFIGLTACQEAREDSLDSTPLNATQTDGISPEIATFSNETDSFGNNTNEGPRPEAPGLTNATDLGTNMSTIGEPDSAETITKGNNTDEGEETTSPGIPTEETGSSNDVTVTMNSSAPASNESTNASETAGPSSAAAVTTSSSTSLTNQSTTAVPASEKPPKPTKRPKRPRREQDHYGTLIDKYGCKHNTLESHGKLFTATCKGKCGKRTFPIHNGIPCLHSLPRSGNSKKRGKRQCLAGMCYLGSCRPLYRTQVKCRAPRGTVHYYDDVNYYNYNDDSSYNYRYGNDYGYHFRYANSDGGHNIHAE</sequence>
<keyword evidence="4 6" id="KW-1015">Disulfide bond</keyword>
<feature type="compositionally biased region" description="Polar residues" evidence="7">
    <location>
        <begin position="70"/>
        <end position="81"/>
    </location>
</feature>
<feature type="compositionally biased region" description="Basic residues" evidence="7">
    <location>
        <begin position="172"/>
        <end position="181"/>
    </location>
</feature>
<evidence type="ECO:0000256" key="4">
    <source>
        <dbReference type="ARBA" id="ARBA00023157"/>
    </source>
</evidence>
<accession>A0A023G5Y9</accession>
<evidence type="ECO:0000256" key="5">
    <source>
        <dbReference type="ARBA" id="ARBA00023180"/>
    </source>
</evidence>
<evidence type="ECO:0000256" key="6">
    <source>
        <dbReference type="RuleBase" id="RU369006"/>
    </source>
</evidence>
<dbReference type="Gene3D" id="2.30.130.100">
    <property type="match status" value="1"/>
</dbReference>
<evidence type="ECO:0000256" key="3">
    <source>
        <dbReference type="ARBA" id="ARBA00022729"/>
    </source>
</evidence>
<dbReference type="Pfam" id="PF19429">
    <property type="entry name" value="EVA_Class_A"/>
    <property type="match status" value="1"/>
</dbReference>
<feature type="chain" id="PRO_5001516554" description="Evasin" evidence="8">
    <location>
        <begin position="20"/>
        <end position="317"/>
    </location>
</feature>
<feature type="signal peptide" evidence="8">
    <location>
        <begin position="1"/>
        <end position="19"/>
    </location>
</feature>
<feature type="compositionally biased region" description="Polar residues" evidence="7">
    <location>
        <begin position="46"/>
        <end position="60"/>
    </location>
</feature>
<comment type="function">
    <text evidence="6">Salivary chemokine-binding protein which binds to host chemokines.</text>
</comment>
<feature type="compositionally biased region" description="Polar residues" evidence="7">
    <location>
        <begin position="89"/>
        <end position="138"/>
    </location>
</feature>
<evidence type="ECO:0000256" key="2">
    <source>
        <dbReference type="ARBA" id="ARBA00022525"/>
    </source>
</evidence>
<reference evidence="9" key="1">
    <citation type="submission" date="2014-03" db="EMBL/GenBank/DDBJ databases">
        <title>The sialotranscriptome of Amblyomma triste, Amblyomma parvum and Amblyomma cajennense ticks, uncovered by 454-based RNA-seq.</title>
        <authorList>
            <person name="Garcia G.R."/>
            <person name="Gardinassi L.G."/>
            <person name="Ribeiro J.M."/>
            <person name="Anatriello E."/>
            <person name="Ferreira B.R."/>
            <person name="Moreira H.N."/>
            <person name="Mafra C."/>
            <person name="Olegario M.M."/>
            <person name="Szabo P.J."/>
            <person name="Miranda-Santos I.K."/>
            <person name="Maruyama S.R."/>
        </authorList>
    </citation>
    <scope>NUCLEOTIDE SEQUENCE</scope>
    <source>
        <strain evidence="9">Mato Grasso do Sul</strain>
        <tissue evidence="9">Salivary glands</tissue>
    </source>
</reference>
<dbReference type="AlphaFoldDB" id="A0A023G5Y9"/>
<dbReference type="EMBL" id="GBBM01007108">
    <property type="protein sequence ID" value="JAC28310.1"/>
    <property type="molecule type" value="mRNA"/>
</dbReference>
<evidence type="ECO:0000256" key="8">
    <source>
        <dbReference type="SAM" id="SignalP"/>
    </source>
</evidence>
<keyword evidence="2 6" id="KW-0964">Secreted</keyword>